<accession>A0A8H7XTB4</accession>
<evidence type="ECO:0000313" key="1">
    <source>
        <dbReference type="EMBL" id="KAG5165149.1"/>
    </source>
</evidence>
<gene>
    <name evidence="1" type="ORF">JR316_009845</name>
</gene>
<comment type="caution">
    <text evidence="1">The sequence shown here is derived from an EMBL/GenBank/DDBJ whole genome shotgun (WGS) entry which is preliminary data.</text>
</comment>
<organism evidence="1">
    <name type="scientific">Psilocybe cubensis</name>
    <name type="common">Psychedelic mushroom</name>
    <name type="synonym">Stropharia cubensis</name>
    <dbReference type="NCBI Taxonomy" id="181762"/>
    <lineage>
        <taxon>Eukaryota</taxon>
        <taxon>Fungi</taxon>
        <taxon>Dikarya</taxon>
        <taxon>Basidiomycota</taxon>
        <taxon>Agaricomycotina</taxon>
        <taxon>Agaricomycetes</taxon>
        <taxon>Agaricomycetidae</taxon>
        <taxon>Agaricales</taxon>
        <taxon>Agaricineae</taxon>
        <taxon>Strophariaceae</taxon>
        <taxon>Psilocybe</taxon>
    </lineage>
</organism>
<dbReference type="Gene3D" id="3.80.10.10">
    <property type="entry name" value="Ribonuclease Inhibitor"/>
    <property type="match status" value="1"/>
</dbReference>
<dbReference type="AlphaFoldDB" id="A0A8H7XTB4"/>
<proteinExistence type="predicted"/>
<protein>
    <submittedName>
        <fullName evidence="1">Uncharacterized protein</fullName>
    </submittedName>
</protein>
<name>A0A8H7XTB4_PSICU</name>
<dbReference type="EMBL" id="JAFIQS010000010">
    <property type="protein sequence ID" value="KAG5165149.1"/>
    <property type="molecule type" value="Genomic_DNA"/>
</dbReference>
<sequence>MAEISPIRQLTIASKGIINLRNPLLFVDNVIPFFASSITSLTIQCLAHVPVEIISSCVHLTSLAVSFTSLTGQSTIQSPGIPTKSKPLHHLQLTNFSYQNSRIALEVLLRPSSHVDLSRLQTLIVYADKSSYNIIKDLLKACSNALEEFALLSVGDSAWVQGNWENLNLQEMSRLRTFRFHPPFANGPARVVTRDPGSDKPWGAVTDYIPRS</sequence>
<reference evidence="1" key="1">
    <citation type="submission" date="2021-02" db="EMBL/GenBank/DDBJ databases">
        <title>Psilocybe cubensis genome.</title>
        <authorList>
            <person name="Mckernan K.J."/>
            <person name="Crawford S."/>
            <person name="Trippe A."/>
            <person name="Kane L.T."/>
            <person name="Mclaughlin S."/>
        </authorList>
    </citation>
    <scope>NUCLEOTIDE SEQUENCE [LARGE SCALE GENOMIC DNA]</scope>
    <source>
        <strain evidence="1">MGC-MH-2018</strain>
    </source>
</reference>
<dbReference type="InterPro" id="IPR032675">
    <property type="entry name" value="LRR_dom_sf"/>
</dbReference>